<keyword evidence="1" id="KW-0812">Transmembrane</keyword>
<evidence type="ECO:0000313" key="3">
    <source>
        <dbReference type="EMBL" id="OGF94168.1"/>
    </source>
</evidence>
<sequence>MSKSNEKLVQNTLKILERDFIVVGKTRVRSWHAWLAIGLAAGAVASILFVANRSGEFEAGMAASWGTATAKSYISGLAPSNAIDGNLSNFYSSKKQSSANSNQWISIAISPSKIHKVRILPRIANGKVLAFSVNFSLQYSVNGGQSFTDIPGQTFTNYIAGSDWQDFFFDAISGVTNIKLNATKLGTDDFNNYFLQLSEIILQGPGMNQYTEGVKVFDRSNAWDYSPAVMSFVNDPLKAHIFYSSTDFNSMGLEADAVYYGVYDIKSKSVINNAAKVLGASENIKNAKITASSFLSGWEPEKAQDGNRGTAYSSNMHTSSDSTEWLKVSFPPSLVQRIEIHPRLYGTGTLGFTKDFKLQYSKDNGVTFTDIHSLNNWEAKADWQSFPIVETEGLKNVTDIRLLATKLNPDDYGNYYLQIEEMLVFGGWDTMHVGDPAVVSGKFSYGGNIYNYAMYYTGTHHILNQSKIGAAFSNDLTNWKKYPYPVIRPSTESDYFYGDGMPSVVNLDGNSKLIIFYTDISPRSSASGDPLRLFLFRTTDDGIHFSAAKKISRNGLPDIMTLDAPMISSDYATGKWYMAVGSNNPVQKCTKPNPIYDHMEVKVYRTDNLETGVWKYVDTLDYSIANNMDHNPAFLTDVFGNITSFKTQLPTFFGRGGCGIDDIKGWSLWMATGSF</sequence>
<dbReference type="AlphaFoldDB" id="A0A1F5Y1R6"/>
<organism evidence="3 4">
    <name type="scientific">Candidatus Giovannonibacteria bacterium RIFCSPLOWO2_12_43_8</name>
    <dbReference type="NCBI Taxonomy" id="1798361"/>
    <lineage>
        <taxon>Bacteria</taxon>
        <taxon>Candidatus Giovannoniibacteriota</taxon>
    </lineage>
</organism>
<name>A0A1F5Y1R6_9BACT</name>
<dbReference type="InterPro" id="IPR023296">
    <property type="entry name" value="Glyco_hydro_beta-prop_sf"/>
</dbReference>
<dbReference type="Proteomes" id="UP000177720">
    <property type="component" value="Unassembled WGS sequence"/>
</dbReference>
<accession>A0A1F5Y1R6</accession>
<dbReference type="EMBL" id="MFIN01000050">
    <property type="protein sequence ID" value="OGF94168.1"/>
    <property type="molecule type" value="Genomic_DNA"/>
</dbReference>
<feature type="domain" description="F5/8 type C" evidence="2">
    <location>
        <begin position="68"/>
        <end position="184"/>
    </location>
</feature>
<evidence type="ECO:0000256" key="1">
    <source>
        <dbReference type="SAM" id="Phobius"/>
    </source>
</evidence>
<protein>
    <recommendedName>
        <fullName evidence="2">F5/8 type C domain-containing protein</fullName>
    </recommendedName>
</protein>
<evidence type="ECO:0000259" key="2">
    <source>
        <dbReference type="Pfam" id="PF00754"/>
    </source>
</evidence>
<dbReference type="Gene3D" id="2.60.120.260">
    <property type="entry name" value="Galactose-binding domain-like"/>
    <property type="match status" value="2"/>
</dbReference>
<dbReference type="Gene3D" id="2.115.10.20">
    <property type="entry name" value="Glycosyl hydrolase domain, family 43"/>
    <property type="match status" value="1"/>
</dbReference>
<feature type="domain" description="F5/8 type C" evidence="2">
    <location>
        <begin position="288"/>
        <end position="385"/>
    </location>
</feature>
<keyword evidence="1" id="KW-1133">Transmembrane helix</keyword>
<reference evidence="3 4" key="1">
    <citation type="journal article" date="2016" name="Nat. Commun.">
        <title>Thousands of microbial genomes shed light on interconnected biogeochemical processes in an aquifer system.</title>
        <authorList>
            <person name="Anantharaman K."/>
            <person name="Brown C.T."/>
            <person name="Hug L.A."/>
            <person name="Sharon I."/>
            <person name="Castelle C.J."/>
            <person name="Probst A.J."/>
            <person name="Thomas B.C."/>
            <person name="Singh A."/>
            <person name="Wilkins M.J."/>
            <person name="Karaoz U."/>
            <person name="Brodie E.L."/>
            <person name="Williams K.H."/>
            <person name="Hubbard S.S."/>
            <person name="Banfield J.F."/>
        </authorList>
    </citation>
    <scope>NUCLEOTIDE SEQUENCE [LARGE SCALE GENOMIC DNA]</scope>
</reference>
<evidence type="ECO:0000313" key="4">
    <source>
        <dbReference type="Proteomes" id="UP000177720"/>
    </source>
</evidence>
<gene>
    <name evidence="3" type="ORF">A2Y47_00775</name>
</gene>
<dbReference type="InterPro" id="IPR008979">
    <property type="entry name" value="Galactose-bd-like_sf"/>
</dbReference>
<dbReference type="InterPro" id="IPR000421">
    <property type="entry name" value="FA58C"/>
</dbReference>
<feature type="transmembrane region" description="Helical" evidence="1">
    <location>
        <begin position="31"/>
        <end position="51"/>
    </location>
</feature>
<dbReference type="Pfam" id="PF00754">
    <property type="entry name" value="F5_F8_type_C"/>
    <property type="match status" value="2"/>
</dbReference>
<comment type="caution">
    <text evidence="3">The sequence shown here is derived from an EMBL/GenBank/DDBJ whole genome shotgun (WGS) entry which is preliminary data.</text>
</comment>
<dbReference type="SUPFAM" id="SSF49785">
    <property type="entry name" value="Galactose-binding domain-like"/>
    <property type="match status" value="2"/>
</dbReference>
<keyword evidence="1" id="KW-0472">Membrane</keyword>
<proteinExistence type="predicted"/>
<dbReference type="SUPFAM" id="SSF75005">
    <property type="entry name" value="Arabinanase/levansucrase/invertase"/>
    <property type="match status" value="1"/>
</dbReference>